<dbReference type="InterPro" id="IPR002625">
    <property type="entry name" value="Smr_dom"/>
</dbReference>
<dbReference type="Pfam" id="PF01713">
    <property type="entry name" value="Smr"/>
    <property type="match status" value="1"/>
</dbReference>
<evidence type="ECO:0000313" key="3">
    <source>
        <dbReference type="Proteomes" id="UP000044026"/>
    </source>
</evidence>
<protein>
    <submittedName>
        <fullName evidence="2">Smr domain protein-possibly involved in DNA repair</fullName>
    </submittedName>
</protein>
<organism evidence="2 3">
    <name type="scientific">Capnocytophaga canimorsus</name>
    <dbReference type="NCBI Taxonomy" id="28188"/>
    <lineage>
        <taxon>Bacteria</taxon>
        <taxon>Pseudomonadati</taxon>
        <taxon>Bacteroidota</taxon>
        <taxon>Flavobacteriia</taxon>
        <taxon>Flavobacteriales</taxon>
        <taxon>Flavobacteriaceae</taxon>
        <taxon>Capnocytophaga</taxon>
    </lineage>
</organism>
<dbReference type="Gene3D" id="3.30.1370.110">
    <property type="match status" value="1"/>
</dbReference>
<gene>
    <name evidence="2" type="ORF">CCAN12_790159</name>
</gene>
<dbReference type="InterPro" id="IPR036063">
    <property type="entry name" value="Smr_dom_sf"/>
</dbReference>
<proteinExistence type="predicted"/>
<dbReference type="AlphaFoldDB" id="A0A0B7HMA5"/>
<dbReference type="GeneID" id="69580124"/>
<dbReference type="EMBL" id="CDOE01000077">
    <property type="protein sequence ID" value="CEN40891.1"/>
    <property type="molecule type" value="Genomic_DNA"/>
</dbReference>
<dbReference type="RefSeq" id="WP_042001898.1">
    <property type="nucleotide sequence ID" value="NZ_CP022382.1"/>
</dbReference>
<name>A0A0B7HMA5_9FLAO</name>
<accession>A0A0B7HMA5</accession>
<feature type="domain" description="Smr" evidence="1">
    <location>
        <begin position="117"/>
        <end position="175"/>
    </location>
</feature>
<reference evidence="2 3" key="1">
    <citation type="submission" date="2015-01" db="EMBL/GenBank/DDBJ databases">
        <authorList>
            <person name="Xiang T."/>
            <person name="Song Y."/>
            <person name="Huang L."/>
            <person name="Wang B."/>
            <person name="Wu P."/>
        </authorList>
    </citation>
    <scope>NUCLEOTIDE SEQUENCE [LARGE SCALE GENOMIC DNA]</scope>
    <source>
        <strain evidence="2 3">Cc12</strain>
    </source>
</reference>
<evidence type="ECO:0000313" key="2">
    <source>
        <dbReference type="EMBL" id="CEN40891.1"/>
    </source>
</evidence>
<sequence length="180" mass="20601">MFQIGDNVEVLDYVIRGKVKAITPDSVIIVTPDNFEFTFGKAEVVKVDENPSVGLSFVGREQEIRAKDTIKKIKKSSNKKEKRTPPMEVDLHIEQLTNSTIQMTNHDMLTLQIETARHKLEFAINNRIQRVVFIHGVGEGVLRSELEFLFGRYPNVTFYDAEYAKYGLGATEVYIYQKGR</sequence>
<dbReference type="Proteomes" id="UP000044026">
    <property type="component" value="Unassembled WGS sequence"/>
</dbReference>
<evidence type="ECO:0000259" key="1">
    <source>
        <dbReference type="Pfam" id="PF01713"/>
    </source>
</evidence>